<dbReference type="OrthoDB" id="1086299at2"/>
<evidence type="ECO:0000313" key="4">
    <source>
        <dbReference type="Proteomes" id="UP000186351"/>
    </source>
</evidence>
<dbReference type="AlphaFoldDB" id="A0A1B1S7D2"/>
<reference evidence="4" key="1">
    <citation type="submission" date="2016-04" db="EMBL/GenBank/DDBJ databases">
        <title>Complete Genome Sequences of Twelve Strains of a Stable Defined Moderately Diverse Mouse Microbiota 2 (sDMDMm2).</title>
        <authorList>
            <person name="Uchimura Y."/>
            <person name="Wyss M."/>
            <person name="Brugiroux S."/>
            <person name="Limenitakis J.P."/>
            <person name="Stecher B."/>
            <person name="McCoy K.D."/>
            <person name="Macpherson A.J."/>
        </authorList>
    </citation>
    <scope>NUCLEOTIDE SEQUENCE [LARGE SCALE GENOMIC DNA]</scope>
    <source>
        <strain evidence="4">YL27</strain>
    </source>
</reference>
<accession>A0A1Z2XEG2</accession>
<evidence type="ECO:0000256" key="1">
    <source>
        <dbReference type="SAM" id="SignalP"/>
    </source>
</evidence>
<accession>A0A1B1S7D2</accession>
<dbReference type="EMBL" id="CP015402">
    <property type="protein sequence ID" value="ANU62698.1"/>
    <property type="molecule type" value="Genomic_DNA"/>
</dbReference>
<keyword evidence="4" id="KW-1185">Reference proteome</keyword>
<feature type="signal peptide" evidence="1">
    <location>
        <begin position="1"/>
        <end position="21"/>
    </location>
</feature>
<dbReference type="Pfam" id="PF13568">
    <property type="entry name" value="OMP_b-brl_2"/>
    <property type="match status" value="1"/>
</dbReference>
<organism evidence="3 4">
    <name type="scientific">Muribaculum intestinale</name>
    <dbReference type="NCBI Taxonomy" id="1796646"/>
    <lineage>
        <taxon>Bacteria</taxon>
        <taxon>Pseudomonadati</taxon>
        <taxon>Bacteroidota</taxon>
        <taxon>Bacteroidia</taxon>
        <taxon>Bacteroidales</taxon>
        <taxon>Muribaculaceae</taxon>
        <taxon>Muribaculum</taxon>
    </lineage>
</organism>
<evidence type="ECO:0000313" key="3">
    <source>
        <dbReference type="EMBL" id="ANU62698.1"/>
    </source>
</evidence>
<sequence>MKSLKAIMLAGALATAASASAQFANTGSNTASTDLDDYNRISVSYNNTHFGFNKEAGGSDSDFGLNGFGLNYIHGFSVSSTLPMFVETGLNLNFGFGSDTGKKVDLYDGWIQANNKKQFINLQVPVNFAYKFAIADGVSVSPYVGLNFKFNLTGRMKADFDYGYDPEEYRNLDEFIEDNNLPDSEGDWLSVFSKDDMGSKDATWNRFQMGWHIGAGLQYNAFYLGVEYGTDFIPAFKYEKAKVNSSDLKISLGYCF</sequence>
<dbReference type="RefSeq" id="WP_068960077.1">
    <property type="nucleotide sequence ID" value="NZ_CAJTAP010000002.1"/>
</dbReference>
<dbReference type="GeneID" id="65535705"/>
<feature type="chain" id="PRO_5008529308" description="Outer membrane protein beta-barrel domain-containing protein" evidence="1">
    <location>
        <begin position="22"/>
        <end position="256"/>
    </location>
</feature>
<name>A0A1B1S7D2_9BACT</name>
<gene>
    <name evidence="3" type="ORF">A4V02_02470</name>
</gene>
<evidence type="ECO:0000259" key="2">
    <source>
        <dbReference type="Pfam" id="PF13568"/>
    </source>
</evidence>
<dbReference type="InterPro" id="IPR025665">
    <property type="entry name" value="Beta-barrel_OMP_2"/>
</dbReference>
<feature type="domain" description="Outer membrane protein beta-barrel" evidence="2">
    <location>
        <begin position="41"/>
        <end position="229"/>
    </location>
</feature>
<protein>
    <recommendedName>
        <fullName evidence="2">Outer membrane protein beta-barrel domain-containing protein</fullName>
    </recommendedName>
</protein>
<keyword evidence="1" id="KW-0732">Signal</keyword>
<proteinExistence type="predicted"/>
<dbReference type="Proteomes" id="UP000186351">
    <property type="component" value="Chromosome"/>
</dbReference>
<dbReference type="KEGG" id="pary:A4V02_02470"/>